<dbReference type="RefSeq" id="WP_056698404.1">
    <property type="nucleotide sequence ID" value="NZ_JAVDTR010000002.1"/>
</dbReference>
<dbReference type="Proteomes" id="UP001254832">
    <property type="component" value="Unassembled WGS sequence"/>
</dbReference>
<dbReference type="InterPro" id="IPR008792">
    <property type="entry name" value="PQQD"/>
</dbReference>
<dbReference type="AlphaFoldDB" id="A0AAP5H2E0"/>
<evidence type="ECO:0000313" key="2">
    <source>
        <dbReference type="Proteomes" id="UP001254832"/>
    </source>
</evidence>
<comment type="caution">
    <text evidence="1">The sequence shown here is derived from an EMBL/GenBank/DDBJ whole genome shotgun (WGS) entry which is preliminary data.</text>
</comment>
<reference evidence="1" key="1">
    <citation type="submission" date="2023-07" db="EMBL/GenBank/DDBJ databases">
        <title>Sorghum-associated microbial communities from plants grown in Nebraska, USA.</title>
        <authorList>
            <person name="Schachtman D."/>
        </authorList>
    </citation>
    <scope>NUCLEOTIDE SEQUENCE</scope>
    <source>
        <strain evidence="1">BE80</strain>
    </source>
</reference>
<name>A0AAP5H2E0_PAEAM</name>
<dbReference type="NCBIfam" id="NF033536">
    <property type="entry name" value="lasso_PqqD_Bac"/>
    <property type="match status" value="1"/>
</dbReference>
<organism evidence="1 2">
    <name type="scientific">Paenibacillus amylolyticus</name>
    <dbReference type="NCBI Taxonomy" id="1451"/>
    <lineage>
        <taxon>Bacteria</taxon>
        <taxon>Bacillati</taxon>
        <taxon>Bacillota</taxon>
        <taxon>Bacilli</taxon>
        <taxon>Bacillales</taxon>
        <taxon>Paenibacillaceae</taxon>
        <taxon>Paenibacillus</taxon>
    </lineage>
</organism>
<proteinExistence type="predicted"/>
<gene>
    <name evidence="1" type="ORF">J2W91_001134</name>
</gene>
<evidence type="ECO:0000313" key="1">
    <source>
        <dbReference type="EMBL" id="MDR6722686.1"/>
    </source>
</evidence>
<protein>
    <submittedName>
        <fullName evidence="1">Uncharacterized protein</fullName>
    </submittedName>
</protein>
<dbReference type="EMBL" id="JAVDTR010000002">
    <property type="protein sequence ID" value="MDR6722686.1"/>
    <property type="molecule type" value="Genomic_DNA"/>
</dbReference>
<dbReference type="Gene3D" id="1.10.10.1150">
    <property type="entry name" value="Coenzyme PQQ synthesis protein D (PqqD)"/>
    <property type="match status" value="1"/>
</dbReference>
<accession>A0AAP5H2E0</accession>
<dbReference type="InterPro" id="IPR041881">
    <property type="entry name" value="PqqD_sf"/>
</dbReference>
<sequence>MNMTQPIQEQDRFVQKEGHLVSDMGGEKVMMSIQSGRYYNLGSTGGHIWELIAEERTLAELVDALASEYEIEPEICRVQVVQFLEHLTREGLINVTRGA</sequence>
<dbReference type="Pfam" id="PF05402">
    <property type="entry name" value="PqqD"/>
    <property type="match status" value="1"/>
</dbReference>